<gene>
    <name evidence="6" type="ORF">CDV25_09750</name>
</gene>
<feature type="binding site" evidence="5">
    <location>
        <position position="107"/>
    </location>
    <ligand>
        <name>a divalent metal cation</name>
        <dbReference type="ChEBI" id="CHEBI:60240"/>
        <label>1</label>
    </ligand>
</feature>
<feature type="binding site" evidence="5">
    <location>
        <position position="68"/>
    </location>
    <ligand>
        <name>a divalent metal cation</name>
        <dbReference type="ChEBI" id="CHEBI:60240"/>
        <label>1</label>
    </ligand>
</feature>
<dbReference type="RefSeq" id="WP_108911767.1">
    <property type="nucleotide sequence ID" value="NZ_CP021886.1"/>
</dbReference>
<feature type="binding site" evidence="5">
    <location>
        <position position="214"/>
    </location>
    <ligand>
        <name>a divalent metal cation</name>
        <dbReference type="ChEBI" id="CHEBI:60240"/>
        <label>1</label>
    </ligand>
</feature>
<protein>
    <recommendedName>
        <fullName evidence="3">GTP cyclohydrolase 1 type 2 homolog</fullName>
    </recommendedName>
</protein>
<reference evidence="6 7" key="1">
    <citation type="submission" date="2017-06" db="EMBL/GenBank/DDBJ databases">
        <title>Complete genome of Helicobacter apodemus.</title>
        <authorList>
            <person name="Cho S."/>
        </authorList>
    </citation>
    <scope>NUCLEOTIDE SEQUENCE [LARGE SCALE GENOMIC DNA]</scope>
    <source>
        <strain evidence="7">SNUVETPUB-15-01</strain>
    </source>
</reference>
<dbReference type="EMBL" id="CP021886">
    <property type="protein sequence ID" value="AWI35011.1"/>
    <property type="molecule type" value="Genomic_DNA"/>
</dbReference>
<comment type="subunit">
    <text evidence="2">Homohexamer.</text>
</comment>
<dbReference type="Pfam" id="PF01784">
    <property type="entry name" value="DUF34_NIF3"/>
    <property type="match status" value="1"/>
</dbReference>
<dbReference type="PANTHER" id="PTHR13799:SF14">
    <property type="entry name" value="GTP CYCLOHYDROLASE 1 TYPE 2 HOMOLOG"/>
    <property type="match status" value="1"/>
</dbReference>
<dbReference type="GO" id="GO:0005737">
    <property type="term" value="C:cytoplasm"/>
    <property type="evidence" value="ECO:0007669"/>
    <property type="project" value="TreeGrafter"/>
</dbReference>
<evidence type="ECO:0000313" key="7">
    <source>
        <dbReference type="Proteomes" id="UP000244890"/>
    </source>
</evidence>
<evidence type="ECO:0000256" key="4">
    <source>
        <dbReference type="ARBA" id="ARBA00022723"/>
    </source>
</evidence>
<dbReference type="NCBIfam" id="TIGR00486">
    <property type="entry name" value="YbgI_SA1388"/>
    <property type="match status" value="1"/>
</dbReference>
<dbReference type="Proteomes" id="UP000244890">
    <property type="component" value="Chromosome"/>
</dbReference>
<dbReference type="Gene3D" id="3.40.1390.30">
    <property type="entry name" value="NIF3 (NGG1p interacting factor 3)-like"/>
    <property type="match status" value="2"/>
</dbReference>
<dbReference type="GO" id="GO:0046872">
    <property type="term" value="F:metal ion binding"/>
    <property type="evidence" value="ECO:0007669"/>
    <property type="project" value="UniProtKB-KW"/>
</dbReference>
<dbReference type="SUPFAM" id="SSF102705">
    <property type="entry name" value="NIF3 (NGG1p interacting factor 3)-like"/>
    <property type="match status" value="1"/>
</dbReference>
<dbReference type="PANTHER" id="PTHR13799">
    <property type="entry name" value="NGG1 INTERACTING FACTOR 3"/>
    <property type="match status" value="1"/>
</dbReference>
<dbReference type="KEGG" id="had:CDV25_09750"/>
<organism evidence="6 7">
    <name type="scientific">Helicobacter apodemus</name>
    <dbReference type="NCBI Taxonomy" id="135569"/>
    <lineage>
        <taxon>Bacteria</taxon>
        <taxon>Pseudomonadati</taxon>
        <taxon>Campylobacterota</taxon>
        <taxon>Epsilonproteobacteria</taxon>
        <taxon>Campylobacterales</taxon>
        <taxon>Helicobacteraceae</taxon>
        <taxon>Helicobacter</taxon>
    </lineage>
</organism>
<dbReference type="FunFam" id="3.40.1390.30:FF:000001">
    <property type="entry name" value="GTP cyclohydrolase 1 type 2"/>
    <property type="match status" value="1"/>
</dbReference>
<keyword evidence="4 5" id="KW-0479">Metal-binding</keyword>
<evidence type="ECO:0000256" key="5">
    <source>
        <dbReference type="PIRSR" id="PIRSR602678-1"/>
    </source>
</evidence>
<evidence type="ECO:0000256" key="2">
    <source>
        <dbReference type="ARBA" id="ARBA00011643"/>
    </source>
</evidence>
<comment type="similarity">
    <text evidence="1">Belongs to the GTP cyclohydrolase I type 2/NIF3 family.</text>
</comment>
<accession>A0A2U8FFE4</accession>
<feature type="binding site" evidence="5">
    <location>
        <position position="218"/>
    </location>
    <ligand>
        <name>a divalent metal cation</name>
        <dbReference type="ChEBI" id="CHEBI:60240"/>
        <label>1</label>
    </ligand>
</feature>
<evidence type="ECO:0000313" key="6">
    <source>
        <dbReference type="EMBL" id="AWI35011.1"/>
    </source>
</evidence>
<dbReference type="InterPro" id="IPR002678">
    <property type="entry name" value="DUF34/NIF3"/>
</dbReference>
<sequence>MQKKLRFKTQEIFEFLESITPFSYQESWDNSGLILGGFEQGFNKTYLALEVDRKVLESLEEDSLLITHHPLIFSPLKQLIEDSYPASLIKLALKKNIQLLAIHTNFDKTHFGKYVVGNILGIKEYIQEDFIVFFDWERDFFALCQRLKSRMGIKHLKVTQSYNKNCKKVALVTGSGASFIRSLKGVDCFITGDIKYHDAMEALERGIHLIDCGHYELESYFGEILFPILTKKGYEAIITHSKNPFNFV</sequence>
<dbReference type="OrthoDB" id="9792792at2"/>
<proteinExistence type="inferred from homology"/>
<name>A0A2U8FFE4_9HELI</name>
<feature type="binding site" evidence="5">
    <location>
        <position position="69"/>
    </location>
    <ligand>
        <name>a divalent metal cation</name>
        <dbReference type="ChEBI" id="CHEBI:60240"/>
        <label>1</label>
    </ligand>
</feature>
<evidence type="ECO:0000256" key="3">
    <source>
        <dbReference type="ARBA" id="ARBA00022112"/>
    </source>
</evidence>
<evidence type="ECO:0000256" key="1">
    <source>
        <dbReference type="ARBA" id="ARBA00006964"/>
    </source>
</evidence>
<dbReference type="AlphaFoldDB" id="A0A2U8FFE4"/>
<dbReference type="InterPro" id="IPR036069">
    <property type="entry name" value="DUF34/NIF3_sf"/>
</dbReference>